<name>A0A1I7XSI6_HETBA</name>
<evidence type="ECO:0000313" key="2">
    <source>
        <dbReference type="Proteomes" id="UP000095283"/>
    </source>
</evidence>
<organism evidence="2 3">
    <name type="scientific">Heterorhabditis bacteriophora</name>
    <name type="common">Entomopathogenic nematode worm</name>
    <dbReference type="NCBI Taxonomy" id="37862"/>
    <lineage>
        <taxon>Eukaryota</taxon>
        <taxon>Metazoa</taxon>
        <taxon>Ecdysozoa</taxon>
        <taxon>Nematoda</taxon>
        <taxon>Chromadorea</taxon>
        <taxon>Rhabditida</taxon>
        <taxon>Rhabditina</taxon>
        <taxon>Rhabditomorpha</taxon>
        <taxon>Strongyloidea</taxon>
        <taxon>Heterorhabditidae</taxon>
        <taxon>Heterorhabditis</taxon>
    </lineage>
</organism>
<sequence>MDNTERKVKEEMGGLDDNQDEDTNWNGSRSDGSPFTIILHGKLMRVLVRNGILTSEKRTATG</sequence>
<feature type="compositionally biased region" description="Basic and acidic residues" evidence="1">
    <location>
        <begin position="1"/>
        <end position="12"/>
    </location>
</feature>
<accession>A0A1I7XSI6</accession>
<keyword evidence="2" id="KW-1185">Reference proteome</keyword>
<evidence type="ECO:0000313" key="3">
    <source>
        <dbReference type="WBParaSite" id="Hba_20499"/>
    </source>
</evidence>
<protein>
    <submittedName>
        <fullName evidence="3">RNA-directed DNA polymerase, eukaryota, reverse transcriptase zinc-binding domain protein</fullName>
    </submittedName>
</protein>
<dbReference type="WBParaSite" id="Hba_20499">
    <property type="protein sequence ID" value="Hba_20499"/>
    <property type="gene ID" value="Hba_20499"/>
</dbReference>
<dbReference type="AlphaFoldDB" id="A0A1I7XSI6"/>
<evidence type="ECO:0000256" key="1">
    <source>
        <dbReference type="SAM" id="MobiDB-lite"/>
    </source>
</evidence>
<reference evidence="3" key="1">
    <citation type="submission" date="2016-11" db="UniProtKB">
        <authorList>
            <consortium name="WormBaseParasite"/>
        </authorList>
    </citation>
    <scope>IDENTIFICATION</scope>
</reference>
<proteinExistence type="predicted"/>
<feature type="compositionally biased region" description="Acidic residues" evidence="1">
    <location>
        <begin position="13"/>
        <end position="23"/>
    </location>
</feature>
<dbReference type="Proteomes" id="UP000095283">
    <property type="component" value="Unplaced"/>
</dbReference>
<feature type="region of interest" description="Disordered" evidence="1">
    <location>
        <begin position="1"/>
        <end position="32"/>
    </location>
</feature>